<evidence type="ECO:0000256" key="2">
    <source>
        <dbReference type="RuleBase" id="RU361117"/>
    </source>
</evidence>
<evidence type="ECO:0000313" key="3">
    <source>
        <dbReference type="EMBL" id="CAK9154701.1"/>
    </source>
</evidence>
<dbReference type="EMBL" id="CAUOFW020002569">
    <property type="protein sequence ID" value="CAK9154701.1"/>
    <property type="molecule type" value="Genomic_DNA"/>
</dbReference>
<gene>
    <name evidence="3" type="ORF">ILEXP_LOCUS23051</name>
</gene>
<dbReference type="CDD" id="cd01627">
    <property type="entry name" value="HAD_TPP"/>
    <property type="match status" value="1"/>
</dbReference>
<keyword evidence="2" id="KW-0378">Hydrolase</keyword>
<dbReference type="Proteomes" id="UP001642360">
    <property type="component" value="Unassembled WGS sequence"/>
</dbReference>
<reference evidence="3 4" key="1">
    <citation type="submission" date="2024-02" db="EMBL/GenBank/DDBJ databases">
        <authorList>
            <person name="Vignale AGUSTIN F."/>
            <person name="Sosa J E."/>
            <person name="Modenutti C."/>
        </authorList>
    </citation>
    <scope>NUCLEOTIDE SEQUENCE [LARGE SCALE GENOMIC DNA]</scope>
</reference>
<dbReference type="NCBIfam" id="TIGR00685">
    <property type="entry name" value="T6PP"/>
    <property type="match status" value="1"/>
</dbReference>
<dbReference type="InterPro" id="IPR036412">
    <property type="entry name" value="HAD-like_sf"/>
</dbReference>
<comment type="function">
    <text evidence="2">Removes the phosphate from trehalose 6-phosphate to produce free trehalose.</text>
</comment>
<dbReference type="InterPro" id="IPR003337">
    <property type="entry name" value="Trehalose_PPase"/>
</dbReference>
<dbReference type="Pfam" id="PF02358">
    <property type="entry name" value="Trehalose_PPase"/>
    <property type="match status" value="1"/>
</dbReference>
<comment type="similarity">
    <text evidence="1">In the N-terminal section; belongs to the glycosyltransferase 20 family.</text>
</comment>
<dbReference type="SUPFAM" id="SSF56784">
    <property type="entry name" value="HAD-like"/>
    <property type="match status" value="1"/>
</dbReference>
<evidence type="ECO:0000256" key="1">
    <source>
        <dbReference type="ARBA" id="ARBA00005409"/>
    </source>
</evidence>
<comment type="catalytic activity">
    <reaction evidence="2">
        <text>alpha,alpha-trehalose 6-phosphate + H2O = alpha,alpha-trehalose + phosphate</text>
        <dbReference type="Rhea" id="RHEA:23420"/>
        <dbReference type="ChEBI" id="CHEBI:15377"/>
        <dbReference type="ChEBI" id="CHEBI:16551"/>
        <dbReference type="ChEBI" id="CHEBI:43474"/>
        <dbReference type="ChEBI" id="CHEBI:58429"/>
        <dbReference type="EC" id="3.1.3.12"/>
    </reaction>
</comment>
<sequence length="337" mass="37693">MLQGFNATLTEPVNAPGRRFDQFKEMELKLHPDLKEPLKKLCDDPKTTIVVLSGSDRSVLDENFGEYNMWLAAEHGMFLRRTKGDWMTTMPENLHMDWVDSVKHVFEYFTERTPRSHFELRETSLVWNYKYADVEFGRLQARDMLQHLLTGPISNAAVDVVQGRRSVEVRAVGVTKGAAIDRILGEIVHNKDVKAPIDYVLCIGHFLPKDEDIYTFFEPELPTGPVAAARVKVANPVNRAASNGSTRKSAFRAIRSKGPQIFPASEKRTSNNGNGNCCSIMRDRMTVHEGSSVLDLKGDNYFSCAVGRKRSSARYLLGSSADVVSLLKELAESSPPG</sequence>
<dbReference type="PANTHER" id="PTHR10788">
    <property type="entry name" value="TREHALOSE-6-PHOSPHATE SYNTHASE"/>
    <property type="match status" value="1"/>
</dbReference>
<comment type="caution">
    <text evidence="3">The sequence shown here is derived from an EMBL/GenBank/DDBJ whole genome shotgun (WGS) entry which is preliminary data.</text>
</comment>
<comment type="pathway">
    <text evidence="2">Glycan biosynthesis; trehalose biosynthesis.</text>
</comment>
<dbReference type="EC" id="3.1.3.12" evidence="2"/>
<dbReference type="AlphaFoldDB" id="A0ABC8SBW9"/>
<organism evidence="3 4">
    <name type="scientific">Ilex paraguariensis</name>
    <name type="common">yerba mate</name>
    <dbReference type="NCBI Taxonomy" id="185542"/>
    <lineage>
        <taxon>Eukaryota</taxon>
        <taxon>Viridiplantae</taxon>
        <taxon>Streptophyta</taxon>
        <taxon>Embryophyta</taxon>
        <taxon>Tracheophyta</taxon>
        <taxon>Spermatophyta</taxon>
        <taxon>Magnoliopsida</taxon>
        <taxon>eudicotyledons</taxon>
        <taxon>Gunneridae</taxon>
        <taxon>Pentapetalae</taxon>
        <taxon>asterids</taxon>
        <taxon>campanulids</taxon>
        <taxon>Aquifoliales</taxon>
        <taxon>Aquifoliaceae</taxon>
        <taxon>Ilex</taxon>
    </lineage>
</organism>
<dbReference type="FunFam" id="3.30.70.1020:FF:000001">
    <property type="entry name" value="Alpha,alpha-trehalose-phosphate synthase [UDP-forming] 1"/>
    <property type="match status" value="1"/>
</dbReference>
<dbReference type="Gene3D" id="3.40.50.1000">
    <property type="entry name" value="HAD superfamily/HAD-like"/>
    <property type="match status" value="1"/>
</dbReference>
<dbReference type="InterPro" id="IPR001830">
    <property type="entry name" value="Glyco_trans_20"/>
</dbReference>
<dbReference type="PANTHER" id="PTHR10788:SF106">
    <property type="entry name" value="BCDNA.GH08860"/>
    <property type="match status" value="1"/>
</dbReference>
<accession>A0ABC8SBW9</accession>
<proteinExistence type="inferred from homology"/>
<keyword evidence="4" id="KW-1185">Reference proteome</keyword>
<dbReference type="GO" id="GO:0005992">
    <property type="term" value="P:trehalose biosynthetic process"/>
    <property type="evidence" value="ECO:0007669"/>
    <property type="project" value="UniProtKB-ARBA"/>
</dbReference>
<comment type="cofactor">
    <cofactor evidence="2">
        <name>a divalent metal cation</name>
        <dbReference type="ChEBI" id="CHEBI:60240"/>
    </cofactor>
</comment>
<dbReference type="GO" id="GO:0016758">
    <property type="term" value="F:hexosyltransferase activity"/>
    <property type="evidence" value="ECO:0007669"/>
    <property type="project" value="UniProtKB-ARBA"/>
</dbReference>
<dbReference type="InterPro" id="IPR023214">
    <property type="entry name" value="HAD_sf"/>
</dbReference>
<dbReference type="Gene3D" id="3.30.70.1020">
    <property type="entry name" value="Trehalose-6-phosphate phosphatase related protein, domain 2"/>
    <property type="match status" value="1"/>
</dbReference>
<evidence type="ECO:0000313" key="4">
    <source>
        <dbReference type="Proteomes" id="UP001642360"/>
    </source>
</evidence>
<comment type="similarity">
    <text evidence="2">Belongs to the trehalose phosphatase family.</text>
</comment>
<dbReference type="FunFam" id="3.40.50.1000:FF:000100">
    <property type="entry name" value="Alpha,alpha-trehalose-phosphate synthase"/>
    <property type="match status" value="1"/>
</dbReference>
<name>A0ABC8SBW9_9AQUA</name>
<protein>
    <recommendedName>
        <fullName evidence="2">Trehalose 6-phosphate phosphatase</fullName>
        <ecNumber evidence="2">3.1.3.12</ecNumber>
    </recommendedName>
</protein>
<dbReference type="GO" id="GO:0004805">
    <property type="term" value="F:trehalose-phosphatase activity"/>
    <property type="evidence" value="ECO:0007669"/>
    <property type="project" value="UniProtKB-EC"/>
</dbReference>